<comment type="caution">
    <text evidence="1">The sequence shown here is derived from an EMBL/GenBank/DDBJ whole genome shotgun (WGS) entry which is preliminary data.</text>
</comment>
<accession>A0ABV5FY84</accession>
<keyword evidence="2" id="KW-1185">Reference proteome</keyword>
<protein>
    <submittedName>
        <fullName evidence="1">Uncharacterized protein</fullName>
    </submittedName>
</protein>
<reference evidence="1 2" key="1">
    <citation type="submission" date="2024-09" db="EMBL/GenBank/DDBJ databases">
        <authorList>
            <person name="Sun Q."/>
            <person name="Mori K."/>
        </authorList>
    </citation>
    <scope>NUCLEOTIDE SEQUENCE [LARGE SCALE GENOMIC DNA]</scope>
    <source>
        <strain evidence="1 2">CCM 7609</strain>
    </source>
</reference>
<dbReference type="Proteomes" id="UP001589575">
    <property type="component" value="Unassembled WGS sequence"/>
</dbReference>
<name>A0ABV5FY84_9MICC</name>
<proteinExistence type="predicted"/>
<gene>
    <name evidence="1" type="ORF">ACFFX0_10640</name>
</gene>
<evidence type="ECO:0000313" key="2">
    <source>
        <dbReference type="Proteomes" id="UP001589575"/>
    </source>
</evidence>
<organism evidence="1 2">
    <name type="scientific">Citricoccus parietis</name>
    <dbReference type="NCBI Taxonomy" id="592307"/>
    <lineage>
        <taxon>Bacteria</taxon>
        <taxon>Bacillati</taxon>
        <taxon>Actinomycetota</taxon>
        <taxon>Actinomycetes</taxon>
        <taxon>Micrococcales</taxon>
        <taxon>Micrococcaceae</taxon>
        <taxon>Citricoccus</taxon>
    </lineage>
</organism>
<dbReference type="EMBL" id="JBHMFI010000001">
    <property type="protein sequence ID" value="MFB9071634.1"/>
    <property type="molecule type" value="Genomic_DNA"/>
</dbReference>
<evidence type="ECO:0000313" key="1">
    <source>
        <dbReference type="EMBL" id="MFB9071634.1"/>
    </source>
</evidence>
<sequence>MEPSRPRARAADPVPELGTVEVESWVLSIVHASKRRWRPRPSSRSP</sequence>